<evidence type="ECO:0000313" key="3">
    <source>
        <dbReference type="Proteomes" id="UP000507470"/>
    </source>
</evidence>
<dbReference type="Proteomes" id="UP000507470">
    <property type="component" value="Unassembled WGS sequence"/>
</dbReference>
<gene>
    <name evidence="2" type="ORF">MCOR_24142</name>
</gene>
<name>A0A6J8BYY3_MYTCO</name>
<keyword evidence="3" id="KW-1185">Reference proteome</keyword>
<dbReference type="AlphaFoldDB" id="A0A6J8BYY3"/>
<accession>A0A6J8BYY3</accession>
<proteinExistence type="predicted"/>
<evidence type="ECO:0000256" key="1">
    <source>
        <dbReference type="SAM" id="MobiDB-lite"/>
    </source>
</evidence>
<reference evidence="2 3" key="1">
    <citation type="submission" date="2020-06" db="EMBL/GenBank/DDBJ databases">
        <authorList>
            <person name="Li R."/>
            <person name="Bekaert M."/>
        </authorList>
    </citation>
    <scope>NUCLEOTIDE SEQUENCE [LARGE SCALE GENOMIC DNA]</scope>
    <source>
        <strain evidence="3">wild</strain>
    </source>
</reference>
<feature type="region of interest" description="Disordered" evidence="1">
    <location>
        <begin position="91"/>
        <end position="111"/>
    </location>
</feature>
<dbReference type="EMBL" id="CACVKT020004294">
    <property type="protein sequence ID" value="CAC5388912.1"/>
    <property type="molecule type" value="Genomic_DNA"/>
</dbReference>
<evidence type="ECO:0000313" key="2">
    <source>
        <dbReference type="EMBL" id="CAC5388912.1"/>
    </source>
</evidence>
<protein>
    <submittedName>
        <fullName evidence="2">Uncharacterized protein</fullName>
    </submittedName>
</protein>
<feature type="region of interest" description="Disordered" evidence="1">
    <location>
        <begin position="54"/>
        <end position="76"/>
    </location>
</feature>
<feature type="compositionally biased region" description="Basic residues" evidence="1">
    <location>
        <begin position="63"/>
        <end position="76"/>
    </location>
</feature>
<sequence>MTTSNEVCSPPLLTGDIFTILHLLEHQTADWNLSARKGNYKLVIRWKKSKNVEHVETPTTTTKTRKRSSKARADRNKHRLQAFIARKSMPSINEKGNTAHKEDLDNDPDAVNTINTSELVETTTQPQDESNAKEQPAETFLADRNLPCTKPKDPTCLTGVEGRLTTTAGLENKIKTPRTHRPRVEKVTLDLPQQTYIFEVKKEENFILAYSDQLTPYKLVEKKKEPVFYREIMRSHEHWLDVRERKNFLFTEERKKHIEEAAKKFRFKLIE</sequence>
<organism evidence="2 3">
    <name type="scientific">Mytilus coruscus</name>
    <name type="common">Sea mussel</name>
    <dbReference type="NCBI Taxonomy" id="42192"/>
    <lineage>
        <taxon>Eukaryota</taxon>
        <taxon>Metazoa</taxon>
        <taxon>Spiralia</taxon>
        <taxon>Lophotrochozoa</taxon>
        <taxon>Mollusca</taxon>
        <taxon>Bivalvia</taxon>
        <taxon>Autobranchia</taxon>
        <taxon>Pteriomorphia</taxon>
        <taxon>Mytilida</taxon>
        <taxon>Mytiloidea</taxon>
        <taxon>Mytilidae</taxon>
        <taxon>Mytilinae</taxon>
        <taxon>Mytilus</taxon>
    </lineage>
</organism>